<dbReference type="Pfam" id="PF00106">
    <property type="entry name" value="adh_short"/>
    <property type="match status" value="1"/>
</dbReference>
<dbReference type="AlphaFoldDB" id="A0A9P6DEI7"/>
<dbReference type="EMBL" id="MU154599">
    <property type="protein sequence ID" value="KAF9492565.1"/>
    <property type="molecule type" value="Genomic_DNA"/>
</dbReference>
<evidence type="ECO:0000256" key="3">
    <source>
        <dbReference type="RuleBase" id="RU000363"/>
    </source>
</evidence>
<evidence type="ECO:0000313" key="5">
    <source>
        <dbReference type="Proteomes" id="UP000807025"/>
    </source>
</evidence>
<dbReference type="PANTHER" id="PTHR42760:SF121">
    <property type="entry name" value="3-OXOACYL-(ACYL-CARRIER-PROTEIN) REDUCTASE"/>
    <property type="match status" value="1"/>
</dbReference>
<keyword evidence="5" id="KW-1185">Reference proteome</keyword>
<dbReference type="OrthoDB" id="498125at2759"/>
<evidence type="ECO:0000256" key="1">
    <source>
        <dbReference type="ARBA" id="ARBA00006484"/>
    </source>
</evidence>
<dbReference type="PANTHER" id="PTHR42760">
    <property type="entry name" value="SHORT-CHAIN DEHYDROGENASES/REDUCTASES FAMILY MEMBER"/>
    <property type="match status" value="1"/>
</dbReference>
<dbReference type="PRINTS" id="PR00081">
    <property type="entry name" value="GDHRDH"/>
</dbReference>
<dbReference type="GO" id="GO:0048038">
    <property type="term" value="F:quinone binding"/>
    <property type="evidence" value="ECO:0007669"/>
    <property type="project" value="TreeGrafter"/>
</dbReference>
<dbReference type="Proteomes" id="UP000807025">
    <property type="component" value="Unassembled WGS sequence"/>
</dbReference>
<comment type="caution">
    <text evidence="4">The sequence shown here is derived from an EMBL/GenBank/DDBJ whole genome shotgun (WGS) entry which is preliminary data.</text>
</comment>
<evidence type="ECO:0000256" key="2">
    <source>
        <dbReference type="ARBA" id="ARBA00022857"/>
    </source>
</evidence>
<sequence length="281" mass="29458">MPADVDAATPPASPPRRVAIITGAARGIGQSIAARLVTDGLSVIVNDVASKSSELEAVVKRLNEQASSAYPGDANNIVARSIIGDVSKEEDVENMINEAVQVFGRLDVMVANAGIAGPASTIMDAKVEEWEALLSVNLRGVLLCYKHAARQMVKQNIQHGRIIGACSMAGLRGNPKQGAYCASKSAVRSITQTLAMELSDCSITVNAYAPGIIETDLTRTKHDEELGGACALVKKIYGVPNAKVASPDVVASLVSYLVKPEAYFITGQIISLDGGLIGPMQ</sequence>
<dbReference type="FunFam" id="3.40.50.720:FF:000084">
    <property type="entry name" value="Short-chain dehydrogenase reductase"/>
    <property type="match status" value="1"/>
</dbReference>
<dbReference type="InterPro" id="IPR036291">
    <property type="entry name" value="NAD(P)-bd_dom_sf"/>
</dbReference>
<dbReference type="InterPro" id="IPR020904">
    <property type="entry name" value="Sc_DH/Rdtase_CS"/>
</dbReference>
<dbReference type="Gene3D" id="3.40.50.720">
    <property type="entry name" value="NAD(P)-binding Rossmann-like Domain"/>
    <property type="match status" value="1"/>
</dbReference>
<gene>
    <name evidence="4" type="ORF">BDN71DRAFT_1451268</name>
</gene>
<dbReference type="PRINTS" id="PR00080">
    <property type="entry name" value="SDRFAMILY"/>
</dbReference>
<proteinExistence type="inferred from homology"/>
<accession>A0A9P6DEI7</accession>
<dbReference type="PROSITE" id="PS00061">
    <property type="entry name" value="ADH_SHORT"/>
    <property type="match status" value="1"/>
</dbReference>
<protein>
    <submittedName>
        <fullName evidence="4">NAD-binding protein</fullName>
    </submittedName>
</protein>
<dbReference type="GO" id="GO:0006633">
    <property type="term" value="P:fatty acid biosynthetic process"/>
    <property type="evidence" value="ECO:0007669"/>
    <property type="project" value="TreeGrafter"/>
</dbReference>
<name>A0A9P6DEI7_PLEER</name>
<dbReference type="InterPro" id="IPR002347">
    <property type="entry name" value="SDR_fam"/>
</dbReference>
<reference evidence="4" key="1">
    <citation type="submission" date="2020-11" db="EMBL/GenBank/DDBJ databases">
        <authorList>
            <consortium name="DOE Joint Genome Institute"/>
            <person name="Ahrendt S."/>
            <person name="Riley R."/>
            <person name="Andreopoulos W."/>
            <person name="Labutti K."/>
            <person name="Pangilinan J."/>
            <person name="Ruiz-Duenas F.J."/>
            <person name="Barrasa J.M."/>
            <person name="Sanchez-Garcia M."/>
            <person name="Camarero S."/>
            <person name="Miyauchi S."/>
            <person name="Serrano A."/>
            <person name="Linde D."/>
            <person name="Babiker R."/>
            <person name="Drula E."/>
            <person name="Ayuso-Fernandez I."/>
            <person name="Pacheco R."/>
            <person name="Padilla G."/>
            <person name="Ferreira P."/>
            <person name="Barriuso J."/>
            <person name="Kellner H."/>
            <person name="Castanera R."/>
            <person name="Alfaro M."/>
            <person name="Ramirez L."/>
            <person name="Pisabarro A.G."/>
            <person name="Kuo A."/>
            <person name="Tritt A."/>
            <person name="Lipzen A."/>
            <person name="He G."/>
            <person name="Yan M."/>
            <person name="Ng V."/>
            <person name="Cullen D."/>
            <person name="Martin F."/>
            <person name="Rosso M.-N."/>
            <person name="Henrissat B."/>
            <person name="Hibbett D."/>
            <person name="Martinez A.T."/>
            <person name="Grigoriev I.V."/>
        </authorList>
    </citation>
    <scope>NUCLEOTIDE SEQUENCE</scope>
    <source>
        <strain evidence="4">ATCC 90797</strain>
    </source>
</reference>
<dbReference type="SUPFAM" id="SSF51735">
    <property type="entry name" value="NAD(P)-binding Rossmann-fold domains"/>
    <property type="match status" value="1"/>
</dbReference>
<comment type="similarity">
    <text evidence="1 3">Belongs to the short-chain dehydrogenases/reductases (SDR) family.</text>
</comment>
<keyword evidence="2" id="KW-0521">NADP</keyword>
<dbReference type="GO" id="GO:0016616">
    <property type="term" value="F:oxidoreductase activity, acting on the CH-OH group of donors, NAD or NADP as acceptor"/>
    <property type="evidence" value="ECO:0007669"/>
    <property type="project" value="TreeGrafter"/>
</dbReference>
<evidence type="ECO:0000313" key="4">
    <source>
        <dbReference type="EMBL" id="KAF9492565.1"/>
    </source>
</evidence>
<organism evidence="4 5">
    <name type="scientific">Pleurotus eryngii</name>
    <name type="common">Boletus of the steppes</name>
    <dbReference type="NCBI Taxonomy" id="5323"/>
    <lineage>
        <taxon>Eukaryota</taxon>
        <taxon>Fungi</taxon>
        <taxon>Dikarya</taxon>
        <taxon>Basidiomycota</taxon>
        <taxon>Agaricomycotina</taxon>
        <taxon>Agaricomycetes</taxon>
        <taxon>Agaricomycetidae</taxon>
        <taxon>Agaricales</taxon>
        <taxon>Pleurotineae</taxon>
        <taxon>Pleurotaceae</taxon>
        <taxon>Pleurotus</taxon>
    </lineage>
</organism>